<keyword evidence="3" id="KW-1185">Reference proteome</keyword>
<dbReference type="EMBL" id="JAMTCO010000009">
    <property type="protein sequence ID" value="MCP2271447.1"/>
    <property type="molecule type" value="Genomic_DNA"/>
</dbReference>
<proteinExistence type="predicted"/>
<organism evidence="2 3">
    <name type="scientific">Actinokineospora diospyrosa</name>
    <dbReference type="NCBI Taxonomy" id="103728"/>
    <lineage>
        <taxon>Bacteria</taxon>
        <taxon>Bacillati</taxon>
        <taxon>Actinomycetota</taxon>
        <taxon>Actinomycetes</taxon>
        <taxon>Pseudonocardiales</taxon>
        <taxon>Pseudonocardiaceae</taxon>
        <taxon>Actinokineospora</taxon>
    </lineage>
</organism>
<dbReference type="Proteomes" id="UP001205185">
    <property type="component" value="Unassembled WGS sequence"/>
</dbReference>
<comment type="caution">
    <text evidence="2">The sequence shown here is derived from an EMBL/GenBank/DDBJ whole genome shotgun (WGS) entry which is preliminary data.</text>
</comment>
<name>A0ABT1IFM4_9PSEU</name>
<evidence type="ECO:0000313" key="2">
    <source>
        <dbReference type="EMBL" id="MCP2271447.1"/>
    </source>
</evidence>
<reference evidence="2 3" key="1">
    <citation type="submission" date="2022-06" db="EMBL/GenBank/DDBJ databases">
        <title>Genomic Encyclopedia of Archaeal and Bacterial Type Strains, Phase II (KMG-II): from individual species to whole genera.</title>
        <authorList>
            <person name="Goeker M."/>
        </authorList>
    </citation>
    <scope>NUCLEOTIDE SEQUENCE [LARGE SCALE GENOMIC DNA]</scope>
    <source>
        <strain evidence="2 3">DSM 44255</strain>
    </source>
</reference>
<sequence>MSKGRIAVGATVVLAVGGAVVAATGFGFGSPREEPPRASPSATAKVTRQTLVDTRKEKGSLGYGDKTAISGRLQGTVTGLPAVGSVVQRGHALCQVDNTPVVLLYGSLPAYRALSVGTEGADVKQFEENLAALGYKGFTVDDEYSSATATAVKKWQDALALAETGVVELGRVHYAPGSIRMDTAKTAVGDELRPGGELLEYTGSARVVTVDLDLADQAIAVKGTAVTVGLPGGKSLQGKVAATATVVDEGNGPDAQPSTELRVTITPDDEAALTGLDQASVDVGFVASRRENVLTVPVGALLALAEGGYGVEVVDGGTGRVVAVETGLFAAGRVEVTGVGEGQTVGVPA</sequence>
<accession>A0ABT1IFM4</accession>
<dbReference type="SUPFAM" id="SSF47090">
    <property type="entry name" value="PGBD-like"/>
    <property type="match status" value="1"/>
</dbReference>
<dbReference type="Gene3D" id="1.10.101.10">
    <property type="entry name" value="PGBD-like superfamily/PGBD"/>
    <property type="match status" value="1"/>
</dbReference>
<gene>
    <name evidence="2" type="ORF">LV75_003961</name>
</gene>
<dbReference type="RefSeq" id="WP_253888389.1">
    <property type="nucleotide sequence ID" value="NZ_BAAAVB010000005.1"/>
</dbReference>
<evidence type="ECO:0000259" key="1">
    <source>
        <dbReference type="Pfam" id="PF01471"/>
    </source>
</evidence>
<evidence type="ECO:0000313" key="3">
    <source>
        <dbReference type="Proteomes" id="UP001205185"/>
    </source>
</evidence>
<dbReference type="InterPro" id="IPR036365">
    <property type="entry name" value="PGBD-like_sf"/>
</dbReference>
<feature type="domain" description="Peptidoglycan binding-like" evidence="1">
    <location>
        <begin position="120"/>
        <end position="167"/>
    </location>
</feature>
<dbReference type="InterPro" id="IPR036366">
    <property type="entry name" value="PGBDSf"/>
</dbReference>
<dbReference type="Gene3D" id="2.40.420.20">
    <property type="match status" value="1"/>
</dbReference>
<dbReference type="Pfam" id="PF01471">
    <property type="entry name" value="PG_binding_1"/>
    <property type="match status" value="1"/>
</dbReference>
<dbReference type="InterPro" id="IPR002477">
    <property type="entry name" value="Peptidoglycan-bd-like"/>
</dbReference>
<protein>
    <submittedName>
        <fullName evidence="2">Peptidoglycan binding domain-containing protein</fullName>
    </submittedName>
</protein>